<dbReference type="GO" id="GO:0005509">
    <property type="term" value="F:calcium ion binding"/>
    <property type="evidence" value="ECO:0007669"/>
    <property type="project" value="InterPro"/>
</dbReference>
<feature type="compositionally biased region" description="Low complexity" evidence="1">
    <location>
        <begin position="89"/>
        <end position="106"/>
    </location>
</feature>
<gene>
    <name evidence="2" type="ORF">BWD09_08975</name>
</gene>
<keyword evidence="3" id="KW-1185">Reference proteome</keyword>
<protein>
    <submittedName>
        <fullName evidence="2">Uncharacterized protein</fullName>
    </submittedName>
</protein>
<dbReference type="GO" id="GO:0005615">
    <property type="term" value="C:extracellular space"/>
    <property type="evidence" value="ECO:0007669"/>
    <property type="project" value="InterPro"/>
</dbReference>
<dbReference type="EMBL" id="MTBO01000024">
    <property type="protein sequence ID" value="OSI15308.1"/>
    <property type="molecule type" value="Genomic_DNA"/>
</dbReference>
<evidence type="ECO:0000313" key="2">
    <source>
        <dbReference type="EMBL" id="OSI15308.1"/>
    </source>
</evidence>
<dbReference type="Gene3D" id="2.150.10.10">
    <property type="entry name" value="Serralysin-like metalloprotease, C-terminal"/>
    <property type="match status" value="1"/>
</dbReference>
<dbReference type="Gene3D" id="3.40.50.1820">
    <property type="entry name" value="alpha/beta hydrolase"/>
    <property type="match status" value="1"/>
</dbReference>
<name>A0A1X3D5W8_9NEIS</name>
<dbReference type="PROSITE" id="PS00330">
    <property type="entry name" value="HEMOLYSIN_CALCIUM"/>
    <property type="match status" value="2"/>
</dbReference>
<comment type="caution">
    <text evidence="2">The sequence shown here is derived from an EMBL/GenBank/DDBJ whole genome shotgun (WGS) entry which is preliminary data.</text>
</comment>
<reference evidence="3" key="1">
    <citation type="submission" date="2017-01" db="EMBL/GenBank/DDBJ databases">
        <authorList>
            <person name="Wolfgang W.J."/>
            <person name="Cole J."/>
            <person name="Wroblewski D."/>
            <person name="Mcginnis J."/>
            <person name="Musser K.A."/>
        </authorList>
    </citation>
    <scope>NUCLEOTIDE SEQUENCE [LARGE SCALE GENOMIC DNA]</scope>
    <source>
        <strain evidence="3">DSM 19151</strain>
    </source>
</reference>
<organism evidence="2 3">
    <name type="scientific">Neisseria dentiae</name>
    <dbReference type="NCBI Taxonomy" id="194197"/>
    <lineage>
        <taxon>Bacteria</taxon>
        <taxon>Pseudomonadati</taxon>
        <taxon>Pseudomonadota</taxon>
        <taxon>Betaproteobacteria</taxon>
        <taxon>Neisseriales</taxon>
        <taxon>Neisseriaceae</taxon>
        <taxon>Neisseria</taxon>
    </lineage>
</organism>
<dbReference type="InterPro" id="IPR011049">
    <property type="entry name" value="Serralysin-like_metalloprot_C"/>
</dbReference>
<dbReference type="InterPro" id="IPR018511">
    <property type="entry name" value="Hemolysin-typ_Ca-bd_CS"/>
</dbReference>
<dbReference type="PRINTS" id="PR00313">
    <property type="entry name" value="CABNDNGRPT"/>
</dbReference>
<dbReference type="STRING" id="194197.BWD09_08975"/>
<dbReference type="InterPro" id="IPR001343">
    <property type="entry name" value="Hemolysn_Ca-bd"/>
</dbReference>
<dbReference type="SUPFAM" id="SSF51120">
    <property type="entry name" value="beta-Roll"/>
    <property type="match status" value="1"/>
</dbReference>
<feature type="region of interest" description="Disordered" evidence="1">
    <location>
        <begin position="61"/>
        <end position="133"/>
    </location>
</feature>
<dbReference type="Pfam" id="PF26363">
    <property type="entry name" value="Phospholipase-like"/>
    <property type="match status" value="1"/>
</dbReference>
<evidence type="ECO:0000313" key="3">
    <source>
        <dbReference type="Proteomes" id="UP000193118"/>
    </source>
</evidence>
<proteinExistence type="predicted"/>
<sequence length="766" mass="82583">MEQPYTVPHKAIDSEAISETHEPAIQATEVEAASIGKSSSLKWIAGSLAAIGVPVIFAAAGGSSGSDSKNSSSEKDKTNNDTKNQPAATPNTTIIPSTDTTPVTTDKNTDQSVEKTPANSKPVEETAPTQEPLPQILTTRIHYKDGSIVTHTGSADNPFQTATLRYSEEREIQTKQQAIIPPSAYSAYTKDYAEDSDGDGLIDAVDNYPNEWKVSDRDLRMFSTLAYATEGKAALQKAFDDSSNSRIEINSIKADLKGQVDISEYQKHWDVLDVTSKGEWIGSGLDYTIFGNGKKADGTYTNVVVAFRGTKGLQDGIADLKLALGSTPTQAKEMAEIITALQKYKPDHIYSTGHSLGGYLAQYFATYTVQNSEFKDEFVRSVLFNPAALNTDGGSGSDLKIAKERTEQFTQTRITDDRFANESGITYKTNSYVIHNEWVAYGFKESDKKDGVLGSLIGWLRDKAAGLVFDGLGIYPNSIILNKTALDGSSWDRHALANFYETNTEIQKYFSQGTRTDKGQYNPYLKDTDSDGFSDGIEAKVGSSIYSSWQTPYATGTSVTHADERPITAIVQTEDASGNVISVKGVEMQAKQLGNQVVYTPTGKETDLGSGFDWSAFENPSPAKGTAALQGTTGNDVLKGGSGSDYLLGGLGSDTIIGGAGRDTVVFTAWDIREGKADRLVDFNPAEDVLDLSGMRSLLSGGDSQLKWSDLLVNDTALFASDRAYLHFNPSEQTLAYRAAGADSSTVFARFDNEQAVSLSSANLIG</sequence>
<dbReference type="InterPro" id="IPR029058">
    <property type="entry name" value="AB_hydrolase_fold"/>
</dbReference>
<dbReference type="Proteomes" id="UP000193118">
    <property type="component" value="Unassembled WGS sequence"/>
</dbReference>
<evidence type="ECO:0000256" key="1">
    <source>
        <dbReference type="SAM" id="MobiDB-lite"/>
    </source>
</evidence>
<dbReference type="GO" id="GO:0006629">
    <property type="term" value="P:lipid metabolic process"/>
    <property type="evidence" value="ECO:0007669"/>
    <property type="project" value="InterPro"/>
</dbReference>
<feature type="compositionally biased region" description="Low complexity" evidence="1">
    <location>
        <begin position="61"/>
        <end position="71"/>
    </location>
</feature>
<dbReference type="Pfam" id="PF00353">
    <property type="entry name" value="HemolysinCabind"/>
    <property type="match status" value="1"/>
</dbReference>
<dbReference type="SUPFAM" id="SSF53474">
    <property type="entry name" value="alpha/beta-Hydrolases"/>
    <property type="match status" value="1"/>
</dbReference>
<dbReference type="AlphaFoldDB" id="A0A1X3D5W8"/>
<accession>A0A1X3D5W8</accession>